<dbReference type="EMBL" id="JBHSFK010000002">
    <property type="protein sequence ID" value="MFC4498485.1"/>
    <property type="molecule type" value="Genomic_DNA"/>
</dbReference>
<organism evidence="2 3">
    <name type="scientific">Streptomyces vulcanius</name>
    <dbReference type="NCBI Taxonomy" id="1441876"/>
    <lineage>
        <taxon>Bacteria</taxon>
        <taxon>Bacillati</taxon>
        <taxon>Actinomycetota</taxon>
        <taxon>Actinomycetes</taxon>
        <taxon>Kitasatosporales</taxon>
        <taxon>Streptomycetaceae</taxon>
        <taxon>Streptomyces</taxon>
    </lineage>
</organism>
<evidence type="ECO:0000313" key="2">
    <source>
        <dbReference type="EMBL" id="MFC4498485.1"/>
    </source>
</evidence>
<gene>
    <name evidence="2" type="ORF">ACFPIH_02930</name>
</gene>
<comment type="caution">
    <text evidence="2">The sequence shown here is derived from an EMBL/GenBank/DDBJ whole genome shotgun (WGS) entry which is preliminary data.</text>
</comment>
<feature type="compositionally biased region" description="Basic residues" evidence="1">
    <location>
        <begin position="104"/>
        <end position="121"/>
    </location>
</feature>
<dbReference type="Proteomes" id="UP001595839">
    <property type="component" value="Unassembled WGS sequence"/>
</dbReference>
<proteinExistence type="predicted"/>
<feature type="region of interest" description="Disordered" evidence="1">
    <location>
        <begin position="99"/>
        <end position="121"/>
    </location>
</feature>
<sequence>MTQPTLNIDELLTRMGELYRASLPQRSPEEEEAYWRDYNARFYAKVHADLDTRKVVICCLCHNERPRISPDEPYYYRSSQCENVRQPWHYHRTFRSRKADAREARRHRRRLRKGRVVRTSA</sequence>
<evidence type="ECO:0000256" key="1">
    <source>
        <dbReference type="SAM" id="MobiDB-lite"/>
    </source>
</evidence>
<reference evidence="3" key="1">
    <citation type="journal article" date="2019" name="Int. J. Syst. Evol. Microbiol.">
        <title>The Global Catalogue of Microorganisms (GCM) 10K type strain sequencing project: providing services to taxonomists for standard genome sequencing and annotation.</title>
        <authorList>
            <consortium name="The Broad Institute Genomics Platform"/>
            <consortium name="The Broad Institute Genome Sequencing Center for Infectious Disease"/>
            <person name="Wu L."/>
            <person name="Ma J."/>
        </authorList>
    </citation>
    <scope>NUCLEOTIDE SEQUENCE [LARGE SCALE GENOMIC DNA]</scope>
    <source>
        <strain evidence="3">CGMCC 4.7177</strain>
    </source>
</reference>
<evidence type="ECO:0000313" key="3">
    <source>
        <dbReference type="Proteomes" id="UP001595839"/>
    </source>
</evidence>
<protein>
    <submittedName>
        <fullName evidence="2">Uncharacterized protein</fullName>
    </submittedName>
</protein>
<dbReference type="RefSeq" id="WP_381167852.1">
    <property type="nucleotide sequence ID" value="NZ_JBHSFK010000002.1"/>
</dbReference>
<accession>A0ABV9AII6</accession>
<name>A0ABV9AII6_9ACTN</name>
<keyword evidence="3" id="KW-1185">Reference proteome</keyword>